<evidence type="ECO:0000256" key="4">
    <source>
        <dbReference type="ARBA" id="ARBA00012982"/>
    </source>
</evidence>
<comment type="cofactor">
    <cofactor evidence="1">
        <name>Zn(2+)</name>
        <dbReference type="ChEBI" id="CHEBI:29105"/>
    </cofactor>
</comment>
<dbReference type="Pfam" id="PF01242">
    <property type="entry name" value="PTPS"/>
    <property type="match status" value="1"/>
</dbReference>
<dbReference type="PANTHER" id="PTHR12589:SF7">
    <property type="entry name" value="6-PYRUVOYL TETRAHYDROBIOPTERIN SYNTHASE"/>
    <property type="match status" value="1"/>
</dbReference>
<keyword evidence="7" id="KW-0862">Zinc</keyword>
<dbReference type="PANTHER" id="PTHR12589">
    <property type="entry name" value="PYRUVOYL TETRAHYDROBIOPTERIN SYNTHASE"/>
    <property type="match status" value="1"/>
</dbReference>
<dbReference type="Proteomes" id="UP001497493">
    <property type="component" value="Chromosome"/>
</dbReference>
<evidence type="ECO:0000256" key="9">
    <source>
        <dbReference type="ARBA" id="ARBA00031449"/>
    </source>
</evidence>
<dbReference type="Gene3D" id="3.30.479.10">
    <property type="entry name" value="6-pyruvoyl tetrahydropterin synthase/QueD"/>
    <property type="match status" value="1"/>
</dbReference>
<dbReference type="EMBL" id="OZ026884">
    <property type="protein sequence ID" value="CAL1241703.1"/>
    <property type="molecule type" value="Genomic_DNA"/>
</dbReference>
<keyword evidence="6" id="KW-0479">Metal-binding</keyword>
<keyword evidence="12" id="KW-1185">Reference proteome</keyword>
<evidence type="ECO:0000256" key="2">
    <source>
        <dbReference type="ARBA" id="ARBA00005061"/>
    </source>
</evidence>
<accession>A0ABM9NM37</accession>
<evidence type="ECO:0000256" key="6">
    <source>
        <dbReference type="ARBA" id="ARBA00022723"/>
    </source>
</evidence>
<dbReference type="GO" id="GO:0070497">
    <property type="term" value="F:6-carboxytetrahydropterin synthase activity"/>
    <property type="evidence" value="ECO:0007669"/>
    <property type="project" value="UniProtKB-EC"/>
</dbReference>
<evidence type="ECO:0000256" key="1">
    <source>
        <dbReference type="ARBA" id="ARBA00001947"/>
    </source>
</evidence>
<evidence type="ECO:0000313" key="12">
    <source>
        <dbReference type="Proteomes" id="UP001497493"/>
    </source>
</evidence>
<sequence length="126" mass="14477">MYQLAISRDFIARHYLIGGDYGPENREHSHHYRAEALIEGEELDGNGYLVDIVALEQALLAVLEEFRERLLNELPPFAGLNPSLEHFARICWERLRARLGAVHGRLTVRLWENDRDWAAFTGPPSP</sequence>
<comment type="similarity">
    <text evidence="3">Belongs to the PTPS family. QueD subfamily.</text>
</comment>
<evidence type="ECO:0000313" key="11">
    <source>
        <dbReference type="EMBL" id="CAL1241703.1"/>
    </source>
</evidence>
<evidence type="ECO:0000256" key="10">
    <source>
        <dbReference type="ARBA" id="ARBA00048807"/>
    </source>
</evidence>
<organism evidence="11 12">
    <name type="scientific">Candidatus Methylocalor cossyra</name>
    <dbReference type="NCBI Taxonomy" id="3108543"/>
    <lineage>
        <taxon>Bacteria</taxon>
        <taxon>Pseudomonadati</taxon>
        <taxon>Pseudomonadota</taxon>
        <taxon>Gammaproteobacteria</taxon>
        <taxon>Methylococcales</taxon>
        <taxon>Methylococcaceae</taxon>
        <taxon>Candidatus Methylocalor</taxon>
    </lineage>
</organism>
<reference evidence="11 12" key="1">
    <citation type="submission" date="2024-04" db="EMBL/GenBank/DDBJ databases">
        <authorList>
            <person name="Cremers G."/>
        </authorList>
    </citation>
    <scope>NUCLEOTIDE SEQUENCE [LARGE SCALE GENOMIC DNA]</scope>
    <source>
        <strain evidence="11">MeCH1-AG</strain>
    </source>
</reference>
<proteinExistence type="inferred from homology"/>
<comment type="pathway">
    <text evidence="2">Purine metabolism; 7-cyano-7-deazaguanine biosynthesis.</text>
</comment>
<dbReference type="InterPro" id="IPR038418">
    <property type="entry name" value="6-PTP_synth/QueD_sf"/>
</dbReference>
<protein>
    <recommendedName>
        <fullName evidence="5">6-carboxy-5,6,7,8-tetrahydropterin synthase</fullName>
        <ecNumber evidence="4">4.1.2.50</ecNumber>
    </recommendedName>
    <alternativeName>
        <fullName evidence="9">Queuosine biosynthesis protein QueD</fullName>
    </alternativeName>
</protein>
<dbReference type="InterPro" id="IPR007115">
    <property type="entry name" value="6-PTP_synth/QueD"/>
</dbReference>
<comment type="catalytic activity">
    <reaction evidence="10">
        <text>7,8-dihydroneopterin 3'-triphosphate + H2O = 6-carboxy-5,6,7,8-tetrahydropterin + triphosphate + acetaldehyde + 2 H(+)</text>
        <dbReference type="Rhea" id="RHEA:27966"/>
        <dbReference type="ChEBI" id="CHEBI:15343"/>
        <dbReference type="ChEBI" id="CHEBI:15377"/>
        <dbReference type="ChEBI" id="CHEBI:15378"/>
        <dbReference type="ChEBI" id="CHEBI:18036"/>
        <dbReference type="ChEBI" id="CHEBI:58462"/>
        <dbReference type="ChEBI" id="CHEBI:61032"/>
        <dbReference type="EC" id="4.1.2.50"/>
    </reaction>
</comment>
<keyword evidence="8 11" id="KW-0456">Lyase</keyword>
<dbReference type="SUPFAM" id="SSF55620">
    <property type="entry name" value="Tetrahydrobiopterin biosynthesis enzymes-like"/>
    <property type="match status" value="1"/>
</dbReference>
<name>A0ABM9NM37_9GAMM</name>
<evidence type="ECO:0000256" key="8">
    <source>
        <dbReference type="ARBA" id="ARBA00023239"/>
    </source>
</evidence>
<evidence type="ECO:0000256" key="5">
    <source>
        <dbReference type="ARBA" id="ARBA00018141"/>
    </source>
</evidence>
<evidence type="ECO:0000256" key="3">
    <source>
        <dbReference type="ARBA" id="ARBA00008900"/>
    </source>
</evidence>
<gene>
    <name evidence="11" type="ORF">MECH1_V1_2927</name>
</gene>
<dbReference type="RefSeq" id="WP_348758199.1">
    <property type="nucleotide sequence ID" value="NZ_OZ026884.1"/>
</dbReference>
<dbReference type="EC" id="4.1.2.50" evidence="4"/>
<evidence type="ECO:0000256" key="7">
    <source>
        <dbReference type="ARBA" id="ARBA00022833"/>
    </source>
</evidence>